<sequence length="576" mass="65274">MTHDMINTADTNSMDKCDNSHEKACALDETEAPKLWREKFKVDFKRTKGCNDVKTPLEREKCLVDAIAKEVETINKAKSAEKAKKELEAIQKSAETAIKDYTTEAHKSFILMWEEQDKDIQKLLNKVECIPNWKCIIECYICPLLNELYFVAQELNGDPLNYCHCCERKNVSDTCSEEKTKCEQYQSYLNDDPNYRQFSKELAKNHYDLLHWLERDLAQKNRTYELVSNVLQAWMNPNKSLKDLLKANSELIKKCNDEWCSRTTHIVYDIFVQLLPLHFAIRPRDKNNKKWPDGKKPTVIQKEFYDLYAHLCCDEGQPIDCCNVNVGEPSIRDRLIGTQPYIVDPSEYYELICCLTKHRYLKAQEAMAKAQAALDAQKKRIEDLNKFISKDAGTLAKIAYDLIPLEVGPCDCSNALKTAEVALKTSIYADELAKKVEPIANEVDCIASNAIETADEALGHCPSDKAKQLAGEAKQVVNCAKTKADDARNTAADAIREACDAMGAAKDAKELAEKCEDVDEAYEKAEKAKSSANEVKNKAELAKKCAEEAMKHANIAKKRADEVLELTRSSKQQYGD</sequence>
<organism evidence="2 3">
    <name type="scientific">Gimesia fumaroli</name>
    <dbReference type="NCBI Taxonomy" id="2527976"/>
    <lineage>
        <taxon>Bacteria</taxon>
        <taxon>Pseudomonadati</taxon>
        <taxon>Planctomycetota</taxon>
        <taxon>Planctomycetia</taxon>
        <taxon>Planctomycetales</taxon>
        <taxon>Planctomycetaceae</taxon>
        <taxon>Gimesia</taxon>
    </lineage>
</organism>
<evidence type="ECO:0000313" key="3">
    <source>
        <dbReference type="Proteomes" id="UP000318313"/>
    </source>
</evidence>
<evidence type="ECO:0000313" key="2">
    <source>
        <dbReference type="EMBL" id="QDV49889.1"/>
    </source>
</evidence>
<dbReference type="Pfam" id="PF11839">
    <property type="entry name" value="Alanine_zipper"/>
    <property type="match status" value="1"/>
</dbReference>
<feature type="coiled-coil region" evidence="1">
    <location>
        <begin position="477"/>
        <end position="542"/>
    </location>
</feature>
<feature type="coiled-coil region" evidence="1">
    <location>
        <begin position="77"/>
        <end position="104"/>
    </location>
</feature>
<dbReference type="RefSeq" id="WP_145307996.1">
    <property type="nucleotide sequence ID" value="NZ_CP037452.1"/>
</dbReference>
<accession>A0A518IA41</accession>
<keyword evidence="3" id="KW-1185">Reference proteome</keyword>
<dbReference type="InterPro" id="IPR021793">
    <property type="entry name" value="Oprl"/>
</dbReference>
<dbReference type="Proteomes" id="UP000318313">
    <property type="component" value="Chromosome"/>
</dbReference>
<protein>
    <submittedName>
        <fullName evidence="2">Uncharacterized protein</fullName>
    </submittedName>
</protein>
<name>A0A518IA41_9PLAN</name>
<dbReference type="OrthoDB" id="10019244at2"/>
<dbReference type="KEGG" id="gfm:Enr17x_19100"/>
<keyword evidence="1" id="KW-0175">Coiled coil</keyword>
<dbReference type="EMBL" id="CP037452">
    <property type="protein sequence ID" value="QDV49889.1"/>
    <property type="molecule type" value="Genomic_DNA"/>
</dbReference>
<reference evidence="2 3" key="1">
    <citation type="submission" date="2019-03" db="EMBL/GenBank/DDBJ databases">
        <title>Deep-cultivation of Planctomycetes and their phenomic and genomic characterization uncovers novel biology.</title>
        <authorList>
            <person name="Wiegand S."/>
            <person name="Jogler M."/>
            <person name="Boedeker C."/>
            <person name="Pinto D."/>
            <person name="Vollmers J."/>
            <person name="Rivas-Marin E."/>
            <person name="Kohn T."/>
            <person name="Peeters S.H."/>
            <person name="Heuer A."/>
            <person name="Rast P."/>
            <person name="Oberbeckmann S."/>
            <person name="Bunk B."/>
            <person name="Jeske O."/>
            <person name="Meyerdierks A."/>
            <person name="Storesund J.E."/>
            <person name="Kallscheuer N."/>
            <person name="Luecker S."/>
            <person name="Lage O.M."/>
            <person name="Pohl T."/>
            <person name="Merkel B.J."/>
            <person name="Hornburger P."/>
            <person name="Mueller R.-W."/>
            <person name="Bruemmer F."/>
            <person name="Labrenz M."/>
            <person name="Spormann A.M."/>
            <person name="Op den Camp H."/>
            <person name="Overmann J."/>
            <person name="Amann R."/>
            <person name="Jetten M.S.M."/>
            <person name="Mascher T."/>
            <person name="Medema M.H."/>
            <person name="Devos D.P."/>
            <person name="Kaster A.-K."/>
            <person name="Ovreas L."/>
            <person name="Rohde M."/>
            <person name="Galperin M.Y."/>
            <person name="Jogler C."/>
        </authorList>
    </citation>
    <scope>NUCLEOTIDE SEQUENCE [LARGE SCALE GENOMIC DNA]</scope>
    <source>
        <strain evidence="2 3">Enr17</strain>
    </source>
</reference>
<proteinExistence type="predicted"/>
<gene>
    <name evidence="2" type="ORF">Enr17x_19100</name>
</gene>
<feature type="coiled-coil region" evidence="1">
    <location>
        <begin position="360"/>
        <end position="387"/>
    </location>
</feature>
<dbReference type="AlphaFoldDB" id="A0A518IA41"/>
<evidence type="ECO:0000256" key="1">
    <source>
        <dbReference type="SAM" id="Coils"/>
    </source>
</evidence>